<sequence length="242" mass="26330">MLPISDENPTEIRPVVTVALILLNVYAWFQLQGAGTEMALEASVMHFGTIPCEITGACPAEGLSGGTILTSMFMHGSWEHIIGNMLFLWVFGNNIEDSMGHLRFLVFYLLCGAMAGGAHIFFNLASPVPAVGASGAISGVMGAYIVLYPHARVRTWFPPIFLFHVRAMFFLAYWFILQLAMAAVEVGSEAGEQGGVAVWAHVGGFVAGVALVKVFENRTLTHARRAKIQLTPHEVARARPWL</sequence>
<comment type="subcellular location">
    <subcellularLocation>
        <location evidence="1">Membrane</location>
        <topology evidence="1">Multi-pass membrane protein</topology>
    </subcellularLocation>
</comment>
<keyword evidence="9" id="KW-0378">Hydrolase</keyword>
<evidence type="ECO:0000256" key="1">
    <source>
        <dbReference type="ARBA" id="ARBA00004141"/>
    </source>
</evidence>
<feature type="transmembrane region" description="Helical" evidence="7">
    <location>
        <begin position="160"/>
        <end position="184"/>
    </location>
</feature>
<evidence type="ECO:0000256" key="2">
    <source>
        <dbReference type="ARBA" id="ARBA00022475"/>
    </source>
</evidence>
<accession>A0A6J4M4T3</accession>
<dbReference type="Gene3D" id="1.20.1540.10">
    <property type="entry name" value="Rhomboid-like"/>
    <property type="match status" value="1"/>
</dbReference>
<keyword evidence="6 7" id="KW-0472">Membrane</keyword>
<keyword evidence="3" id="KW-0997">Cell inner membrane</keyword>
<evidence type="ECO:0000259" key="8">
    <source>
        <dbReference type="Pfam" id="PF01694"/>
    </source>
</evidence>
<dbReference type="InterPro" id="IPR022764">
    <property type="entry name" value="Peptidase_S54_rhomboid_dom"/>
</dbReference>
<dbReference type="PANTHER" id="PTHR43066:SF26">
    <property type="entry name" value="RHOMBOID PROTEASE GLPG"/>
    <property type="match status" value="1"/>
</dbReference>
<organism evidence="9">
    <name type="scientific">uncultured Gemmatimonadota bacterium</name>
    <dbReference type="NCBI Taxonomy" id="203437"/>
    <lineage>
        <taxon>Bacteria</taxon>
        <taxon>Pseudomonadati</taxon>
        <taxon>Gemmatimonadota</taxon>
        <taxon>environmental samples</taxon>
    </lineage>
</organism>
<dbReference type="Pfam" id="PF01694">
    <property type="entry name" value="Rhomboid"/>
    <property type="match status" value="1"/>
</dbReference>
<dbReference type="AlphaFoldDB" id="A0A6J4M4T3"/>
<dbReference type="GO" id="GO:0006508">
    <property type="term" value="P:proteolysis"/>
    <property type="evidence" value="ECO:0007669"/>
    <property type="project" value="UniProtKB-KW"/>
</dbReference>
<feature type="transmembrane region" description="Helical" evidence="7">
    <location>
        <begin position="104"/>
        <end position="122"/>
    </location>
</feature>
<keyword evidence="5 7" id="KW-1133">Transmembrane helix</keyword>
<evidence type="ECO:0000256" key="5">
    <source>
        <dbReference type="ARBA" id="ARBA00022989"/>
    </source>
</evidence>
<evidence type="ECO:0000256" key="3">
    <source>
        <dbReference type="ARBA" id="ARBA00022519"/>
    </source>
</evidence>
<evidence type="ECO:0000256" key="7">
    <source>
        <dbReference type="SAM" id="Phobius"/>
    </source>
</evidence>
<keyword evidence="4 7" id="KW-0812">Transmembrane</keyword>
<dbReference type="InterPro" id="IPR035952">
    <property type="entry name" value="Rhomboid-like_sf"/>
</dbReference>
<reference evidence="9" key="1">
    <citation type="submission" date="2020-02" db="EMBL/GenBank/DDBJ databases">
        <authorList>
            <person name="Meier V. D."/>
        </authorList>
    </citation>
    <scope>NUCLEOTIDE SEQUENCE</scope>
    <source>
        <strain evidence="9">AVDCRST_MAG68</strain>
    </source>
</reference>
<dbReference type="SUPFAM" id="SSF144091">
    <property type="entry name" value="Rhomboid-like"/>
    <property type="match status" value="1"/>
</dbReference>
<evidence type="ECO:0000313" key="9">
    <source>
        <dbReference type="EMBL" id="CAA9348922.1"/>
    </source>
</evidence>
<dbReference type="GO" id="GO:0016020">
    <property type="term" value="C:membrane"/>
    <property type="evidence" value="ECO:0007669"/>
    <property type="project" value="UniProtKB-SubCell"/>
</dbReference>
<dbReference type="PANTHER" id="PTHR43066">
    <property type="entry name" value="RHOMBOID-RELATED PROTEIN"/>
    <property type="match status" value="1"/>
</dbReference>
<feature type="transmembrane region" description="Helical" evidence="7">
    <location>
        <begin position="12"/>
        <end position="29"/>
    </location>
</feature>
<keyword evidence="9" id="KW-0645">Protease</keyword>
<name>A0A6J4M4T3_9BACT</name>
<dbReference type="FunFam" id="1.20.1540.10:FF:000027">
    <property type="entry name" value="Rhomboid family intramembrane serine protease"/>
    <property type="match status" value="1"/>
</dbReference>
<feature type="transmembrane region" description="Helical" evidence="7">
    <location>
        <begin position="72"/>
        <end position="92"/>
    </location>
</feature>
<dbReference type="GO" id="GO:0004252">
    <property type="term" value="F:serine-type endopeptidase activity"/>
    <property type="evidence" value="ECO:0007669"/>
    <property type="project" value="InterPro"/>
</dbReference>
<gene>
    <name evidence="9" type="ORF">AVDCRST_MAG68-3465</name>
</gene>
<feature type="transmembrane region" description="Helical" evidence="7">
    <location>
        <begin position="196"/>
        <end position="215"/>
    </location>
</feature>
<evidence type="ECO:0000256" key="4">
    <source>
        <dbReference type="ARBA" id="ARBA00022692"/>
    </source>
</evidence>
<keyword evidence="2" id="KW-1003">Cell membrane</keyword>
<protein>
    <submittedName>
        <fullName evidence="9">FIG056164: rhomboid family serine protease</fullName>
    </submittedName>
</protein>
<proteinExistence type="predicted"/>
<feature type="domain" description="Peptidase S54 rhomboid" evidence="8">
    <location>
        <begin position="68"/>
        <end position="214"/>
    </location>
</feature>
<evidence type="ECO:0000256" key="6">
    <source>
        <dbReference type="ARBA" id="ARBA00023136"/>
    </source>
</evidence>
<feature type="transmembrane region" description="Helical" evidence="7">
    <location>
        <begin position="128"/>
        <end position="148"/>
    </location>
</feature>
<dbReference type="EMBL" id="CADCTW010000163">
    <property type="protein sequence ID" value="CAA9348922.1"/>
    <property type="molecule type" value="Genomic_DNA"/>
</dbReference>